<dbReference type="Proteomes" id="UP000004949">
    <property type="component" value="Unassembled WGS sequence"/>
</dbReference>
<accession>G6XLS9</accession>
<sequence length="71" mass="7637">MRGHHVEIHDKARGCRLLLGKESGDFGSHDTHSQNQDSSGKVNPCECVAKRSNGPANSGTPESRRPEGQNA</sequence>
<evidence type="ECO:0000256" key="1">
    <source>
        <dbReference type="SAM" id="MobiDB-lite"/>
    </source>
</evidence>
<organism evidence="2 3">
    <name type="scientific">Gluconobacter morbifer G707</name>
    <dbReference type="NCBI Taxonomy" id="1088869"/>
    <lineage>
        <taxon>Bacteria</taxon>
        <taxon>Pseudomonadati</taxon>
        <taxon>Pseudomonadota</taxon>
        <taxon>Alphaproteobacteria</taxon>
        <taxon>Acetobacterales</taxon>
        <taxon>Acetobacteraceae</taxon>
        <taxon>Gluconobacter</taxon>
    </lineage>
</organism>
<gene>
    <name evidence="2" type="ORF">GMO_23280</name>
</gene>
<proteinExistence type="predicted"/>
<evidence type="ECO:0000313" key="2">
    <source>
        <dbReference type="EMBL" id="EHH67335.1"/>
    </source>
</evidence>
<dbReference type="PATRIC" id="fig|1088869.3.peg.2322"/>
<evidence type="ECO:0000313" key="3">
    <source>
        <dbReference type="Proteomes" id="UP000004949"/>
    </source>
</evidence>
<protein>
    <submittedName>
        <fullName evidence="2">Uncharacterized protein</fullName>
    </submittedName>
</protein>
<feature type="region of interest" description="Disordered" evidence="1">
    <location>
        <begin position="20"/>
        <end position="71"/>
    </location>
</feature>
<dbReference type="EMBL" id="AGQV01000010">
    <property type="protein sequence ID" value="EHH67335.1"/>
    <property type="molecule type" value="Genomic_DNA"/>
</dbReference>
<reference evidence="2 3" key="1">
    <citation type="submission" date="2011-10" db="EMBL/GenBank/DDBJ databases">
        <title>Genome sequence of Gluconobacter morbifer G707, isolated from Drosophila gut.</title>
        <authorList>
            <person name="Lee W.-J."/>
            <person name="Kim E.-K."/>
        </authorList>
    </citation>
    <scope>NUCLEOTIDE SEQUENCE [LARGE SCALE GENOMIC DNA]</scope>
    <source>
        <strain evidence="2 3">G707</strain>
    </source>
</reference>
<comment type="caution">
    <text evidence="2">The sequence shown here is derived from an EMBL/GenBank/DDBJ whole genome shotgun (WGS) entry which is preliminary data.</text>
</comment>
<dbReference type="AlphaFoldDB" id="G6XLS9"/>
<feature type="compositionally biased region" description="Basic and acidic residues" evidence="1">
    <location>
        <begin position="22"/>
        <end position="32"/>
    </location>
</feature>
<feature type="compositionally biased region" description="Basic and acidic residues" evidence="1">
    <location>
        <begin position="62"/>
        <end position="71"/>
    </location>
</feature>
<keyword evidence="3" id="KW-1185">Reference proteome</keyword>
<name>G6XLS9_9PROT</name>